<dbReference type="SUPFAM" id="SSF55486">
    <property type="entry name" value="Metalloproteases ('zincins'), catalytic domain"/>
    <property type="match status" value="1"/>
</dbReference>
<evidence type="ECO:0000313" key="7">
    <source>
        <dbReference type="EMBL" id="SFH74776.1"/>
    </source>
</evidence>
<proteinExistence type="predicted"/>
<dbReference type="AlphaFoldDB" id="A0A1I3CKD8"/>
<keyword evidence="8" id="KW-1185">Reference proteome</keyword>
<dbReference type="InterPro" id="IPR001818">
    <property type="entry name" value="Pept_M10_metallopeptidase"/>
</dbReference>
<dbReference type="GO" id="GO:0004222">
    <property type="term" value="F:metalloendopeptidase activity"/>
    <property type="evidence" value="ECO:0007669"/>
    <property type="project" value="InterPro"/>
</dbReference>
<organism evidence="7 8">
    <name type="scientific">Parapedobacter indicus</name>
    <dbReference type="NCBI Taxonomy" id="1477437"/>
    <lineage>
        <taxon>Bacteria</taxon>
        <taxon>Pseudomonadati</taxon>
        <taxon>Bacteroidota</taxon>
        <taxon>Sphingobacteriia</taxon>
        <taxon>Sphingobacteriales</taxon>
        <taxon>Sphingobacteriaceae</taxon>
        <taxon>Parapedobacter</taxon>
    </lineage>
</organism>
<dbReference type="Pfam" id="PF00413">
    <property type="entry name" value="Peptidase_M10"/>
    <property type="match status" value="1"/>
</dbReference>
<dbReference type="PROSITE" id="PS51257">
    <property type="entry name" value="PROKAR_LIPOPROTEIN"/>
    <property type="match status" value="1"/>
</dbReference>
<evidence type="ECO:0000256" key="4">
    <source>
        <dbReference type="ARBA" id="ARBA00022833"/>
    </source>
</evidence>
<dbReference type="EMBL" id="FOQO01000001">
    <property type="protein sequence ID" value="SFH74776.1"/>
    <property type="molecule type" value="Genomic_DNA"/>
</dbReference>
<evidence type="ECO:0000256" key="3">
    <source>
        <dbReference type="ARBA" id="ARBA00022801"/>
    </source>
</evidence>
<evidence type="ECO:0000256" key="5">
    <source>
        <dbReference type="SAM" id="SignalP"/>
    </source>
</evidence>
<dbReference type="GO" id="GO:0006508">
    <property type="term" value="P:proteolysis"/>
    <property type="evidence" value="ECO:0007669"/>
    <property type="project" value="UniProtKB-KW"/>
</dbReference>
<keyword evidence="4" id="KW-0862">Zinc</keyword>
<dbReference type="GO" id="GO:0008270">
    <property type="term" value="F:zinc ion binding"/>
    <property type="evidence" value="ECO:0007669"/>
    <property type="project" value="InterPro"/>
</dbReference>
<dbReference type="InterPro" id="IPR024079">
    <property type="entry name" value="MetalloPept_cat_dom_sf"/>
</dbReference>
<feature type="chain" id="PRO_5011721924" evidence="5">
    <location>
        <begin position="28"/>
        <end position="306"/>
    </location>
</feature>
<dbReference type="Proteomes" id="UP000198670">
    <property type="component" value="Unassembled WGS sequence"/>
</dbReference>
<name>A0A1I3CKD8_9SPHI</name>
<dbReference type="STRING" id="1477437.SAMN05444682_10167"/>
<keyword evidence="1" id="KW-0645">Protease</keyword>
<accession>A0A1I3CKD8</accession>
<gene>
    <name evidence="7" type="ORF">SAMN05444682_10167</name>
</gene>
<evidence type="ECO:0000256" key="2">
    <source>
        <dbReference type="ARBA" id="ARBA00022723"/>
    </source>
</evidence>
<evidence type="ECO:0000313" key="8">
    <source>
        <dbReference type="Proteomes" id="UP000198670"/>
    </source>
</evidence>
<keyword evidence="2" id="KW-0479">Metal-binding</keyword>
<protein>
    <submittedName>
        <fullName evidence="7">Matrixin</fullName>
    </submittedName>
</protein>
<reference evidence="7 8" key="1">
    <citation type="submission" date="2016-10" db="EMBL/GenBank/DDBJ databases">
        <authorList>
            <person name="de Groot N.N."/>
        </authorList>
    </citation>
    <scope>NUCLEOTIDE SEQUENCE [LARGE SCALE GENOMIC DNA]</scope>
    <source>
        <strain evidence="7 8">RK1</strain>
    </source>
</reference>
<sequence>MKTNLNKKARVYSYSMALLLFTLGCGSGTESQENGESQITQSDFSSDAVAFEEYAPDTIGISDGFLDFESYKSQFDTVGIDGTVYYIVEGDLLLDDKELHQQFYRVNKPQDSQKLVGITRNGNILRIEDPTDIKYAIIKKSFSSSEYEKLVVYLKDATDDWSRVCNVAFNHVSRLDATLEVDDNPEEVTFIVRKMRTSKRGLLASAFFPYDPKPERRMLITPAFFQTSFEKTGILRHEIGHILGFRHEHIRSGAPAICPKNESVDHTIELTDYDPQSVMHYFCGDAGTRELKLTKIDSIGASLVYR</sequence>
<dbReference type="Gene3D" id="3.40.390.10">
    <property type="entry name" value="Collagenase (Catalytic Domain)"/>
    <property type="match status" value="1"/>
</dbReference>
<evidence type="ECO:0000259" key="6">
    <source>
        <dbReference type="Pfam" id="PF00413"/>
    </source>
</evidence>
<keyword evidence="3" id="KW-0378">Hydrolase</keyword>
<dbReference type="RefSeq" id="WP_090622399.1">
    <property type="nucleotide sequence ID" value="NZ_FOQO01000001.1"/>
</dbReference>
<keyword evidence="5" id="KW-0732">Signal</keyword>
<feature type="domain" description="Peptidase M10 metallopeptidase" evidence="6">
    <location>
        <begin position="130"/>
        <end position="253"/>
    </location>
</feature>
<dbReference type="GO" id="GO:0031012">
    <property type="term" value="C:extracellular matrix"/>
    <property type="evidence" value="ECO:0007669"/>
    <property type="project" value="InterPro"/>
</dbReference>
<feature type="signal peptide" evidence="5">
    <location>
        <begin position="1"/>
        <end position="27"/>
    </location>
</feature>
<dbReference type="OrthoDB" id="785995at2"/>
<evidence type="ECO:0000256" key="1">
    <source>
        <dbReference type="ARBA" id="ARBA00022670"/>
    </source>
</evidence>